<dbReference type="Proteomes" id="UP000191144">
    <property type="component" value="Chromosome D"/>
</dbReference>
<dbReference type="AlphaFoldDB" id="A0A1G4JD03"/>
<keyword evidence="2" id="KW-0472">Membrane</keyword>
<organism evidence="7 8">
    <name type="scientific">Lachancea meyersii CBS 8951</name>
    <dbReference type="NCBI Taxonomy" id="1266667"/>
    <lineage>
        <taxon>Eukaryota</taxon>
        <taxon>Fungi</taxon>
        <taxon>Dikarya</taxon>
        <taxon>Ascomycota</taxon>
        <taxon>Saccharomycotina</taxon>
        <taxon>Saccharomycetes</taxon>
        <taxon>Saccharomycetales</taxon>
        <taxon>Saccharomycetaceae</taxon>
        <taxon>Lachancea</taxon>
    </lineage>
</organism>
<evidence type="ECO:0000256" key="5">
    <source>
        <dbReference type="ARBA" id="ARBA00023288"/>
    </source>
</evidence>
<comment type="subcellular location">
    <subcellularLocation>
        <location evidence="1">Membrane</location>
        <topology evidence="1">Lipid-anchor</topology>
        <topology evidence="1">GPI-anchor</topology>
    </subcellularLocation>
</comment>
<reference evidence="8" key="1">
    <citation type="submission" date="2016-03" db="EMBL/GenBank/DDBJ databases">
        <authorList>
            <person name="Devillers Hugo."/>
        </authorList>
    </citation>
    <scope>NUCLEOTIDE SEQUENCE [LARGE SCALE GENOMIC DNA]</scope>
</reference>
<dbReference type="GO" id="GO:0098552">
    <property type="term" value="C:side of membrane"/>
    <property type="evidence" value="ECO:0007669"/>
    <property type="project" value="UniProtKB-KW"/>
</dbReference>
<evidence type="ECO:0000256" key="4">
    <source>
        <dbReference type="ARBA" id="ARBA00023180"/>
    </source>
</evidence>
<accession>A0A1G4JD03</accession>
<keyword evidence="4" id="KW-0325">Glycoprotein</keyword>
<dbReference type="Pfam" id="PF13928">
    <property type="entry name" value="Flocculin_t3"/>
    <property type="match status" value="1"/>
</dbReference>
<evidence type="ECO:0000256" key="6">
    <source>
        <dbReference type="SAM" id="MobiDB-lite"/>
    </source>
</evidence>
<gene>
    <name evidence="7" type="ORF">LAME_0D11408G</name>
</gene>
<keyword evidence="2" id="KW-0336">GPI-anchor</keyword>
<keyword evidence="5" id="KW-0449">Lipoprotein</keyword>
<name>A0A1G4JD03_9SACH</name>
<dbReference type="EMBL" id="LT598482">
    <property type="protein sequence ID" value="SCU87770.1"/>
    <property type="molecule type" value="Genomic_DNA"/>
</dbReference>
<keyword evidence="8" id="KW-1185">Reference proteome</keyword>
<protein>
    <submittedName>
        <fullName evidence="7">LAME_0D11408g1_1</fullName>
    </submittedName>
</protein>
<dbReference type="InterPro" id="IPR025928">
    <property type="entry name" value="Flocculin_t3_rpt"/>
</dbReference>
<evidence type="ECO:0000313" key="8">
    <source>
        <dbReference type="Proteomes" id="UP000191144"/>
    </source>
</evidence>
<evidence type="ECO:0000256" key="2">
    <source>
        <dbReference type="ARBA" id="ARBA00022622"/>
    </source>
</evidence>
<dbReference type="OrthoDB" id="4036861at2759"/>
<feature type="region of interest" description="Disordered" evidence="6">
    <location>
        <begin position="228"/>
        <end position="250"/>
    </location>
</feature>
<evidence type="ECO:0000313" key="7">
    <source>
        <dbReference type="EMBL" id="SCU87770.1"/>
    </source>
</evidence>
<sequence length="319" mass="31801">MWVSDLGKESGVSPYNEQISVWLINGNIKDTCDGLNATCYLNDYCGPNSSSGSGSNANSASAPASASAAGSLSSLISSSGFNSPSNARSVSAPSSSFAPSVVSMQASEGNLASSLESVWASGAASLSALSPSSALRVSSAGFSYENITSTEVTTHPMSTTVITVTSCSEHKCFETPVTTGVTTIYEASTAYTTYCPLSGKPVLPTAVSEVPSYLSHFSSWLTGEHSADMTGASSTGTTSTSGATSAQMTTGSVTSVATSTSVSTTASGGGKTSLSVQSALPSSVSTSSTASLETFTGNNGINVMVSKGCVLAAAALVLL</sequence>
<keyword evidence="3" id="KW-0732">Signal</keyword>
<evidence type="ECO:0000256" key="1">
    <source>
        <dbReference type="ARBA" id="ARBA00004589"/>
    </source>
</evidence>
<evidence type="ECO:0000256" key="3">
    <source>
        <dbReference type="ARBA" id="ARBA00022729"/>
    </source>
</evidence>
<proteinExistence type="predicted"/>